<keyword evidence="2 4" id="KW-0689">Ribosomal protein</keyword>
<keyword evidence="3 4" id="KW-0687">Ribonucleoprotein</keyword>
<dbReference type="AlphaFoldDB" id="A0A1E7FCE9"/>
<evidence type="ECO:0000256" key="1">
    <source>
        <dbReference type="ARBA" id="ARBA00007337"/>
    </source>
</evidence>
<dbReference type="InterPro" id="IPR029064">
    <property type="entry name" value="Ribosomal_eL30-like_sf"/>
</dbReference>
<dbReference type="PRINTS" id="PR00881">
    <property type="entry name" value="L7ARS6FAMILY"/>
</dbReference>
<evidence type="ECO:0000259" key="5">
    <source>
        <dbReference type="Pfam" id="PF01248"/>
    </source>
</evidence>
<evidence type="ECO:0000313" key="7">
    <source>
        <dbReference type="Proteomes" id="UP000095751"/>
    </source>
</evidence>
<sequence length="264" mass="29013">MAPKGNKGKKATKVVPAKKSTDPLYQSKAKTFGIGGAIRPQGRDLSRFVKWPKYVRIQRQRAVLYQRLKVPPSINQFTKTLGKNEAMTVFTLFNKYRPETPAAKKQRLKEAAAAKAGGKADSASKAPNVIKFGLKHVTTLIEEKKAALVLIACDVDPIELVMWMPALCRKMQVPFMIVKDKARLGALVHQKVAAVCCLTTVGKADESQLRLLQDLATEKYNDNADLVRKWGGGIMGLKTQAKLDKRAKAMAAEEVKKLASLGKA</sequence>
<dbReference type="PRINTS" id="PR00882">
    <property type="entry name" value="RIBOSOMALL7A"/>
</dbReference>
<evidence type="ECO:0000256" key="3">
    <source>
        <dbReference type="ARBA" id="ARBA00023274"/>
    </source>
</evidence>
<reference evidence="6 7" key="1">
    <citation type="submission" date="2016-09" db="EMBL/GenBank/DDBJ databases">
        <title>Extensive genetic diversity and differential bi-allelic expression allows diatom success in the polar Southern Ocean.</title>
        <authorList>
            <consortium name="DOE Joint Genome Institute"/>
            <person name="Mock T."/>
            <person name="Otillar R.P."/>
            <person name="Strauss J."/>
            <person name="Dupont C."/>
            <person name="Frickenhaus S."/>
            <person name="Maumus F."/>
            <person name="Mcmullan M."/>
            <person name="Sanges R."/>
            <person name="Schmutz J."/>
            <person name="Toseland A."/>
            <person name="Valas R."/>
            <person name="Veluchamy A."/>
            <person name="Ward B.J."/>
            <person name="Allen A."/>
            <person name="Barry K."/>
            <person name="Falciatore A."/>
            <person name="Ferrante M."/>
            <person name="Fortunato A.E."/>
            <person name="Gloeckner G."/>
            <person name="Gruber A."/>
            <person name="Hipkin R."/>
            <person name="Janech M."/>
            <person name="Kroth P."/>
            <person name="Leese F."/>
            <person name="Lindquist E."/>
            <person name="Lyon B.R."/>
            <person name="Martin J."/>
            <person name="Mayer C."/>
            <person name="Parker M."/>
            <person name="Quesneville H."/>
            <person name="Raymond J."/>
            <person name="Uhlig C."/>
            <person name="Valentin K.U."/>
            <person name="Worden A.Z."/>
            <person name="Armbrust E.V."/>
            <person name="Bowler C."/>
            <person name="Green B."/>
            <person name="Moulton V."/>
            <person name="Van Oosterhout C."/>
            <person name="Grigoriev I."/>
        </authorList>
    </citation>
    <scope>NUCLEOTIDE SEQUENCE [LARGE SCALE GENOMIC DNA]</scope>
    <source>
        <strain evidence="6 7">CCMP1102</strain>
    </source>
</reference>
<dbReference type="InParanoid" id="A0A1E7FCE9"/>
<dbReference type="Gene3D" id="3.30.1330.30">
    <property type="match status" value="1"/>
</dbReference>
<dbReference type="InterPro" id="IPR050257">
    <property type="entry name" value="eL8/uL1-like"/>
</dbReference>
<name>A0A1E7FCE9_9STRA</name>
<evidence type="ECO:0000256" key="4">
    <source>
        <dbReference type="RuleBase" id="RU367042"/>
    </source>
</evidence>
<dbReference type="GO" id="GO:0003723">
    <property type="term" value="F:RNA binding"/>
    <property type="evidence" value="ECO:0007669"/>
    <property type="project" value="UniProtKB-UniRule"/>
</dbReference>
<dbReference type="Proteomes" id="UP000095751">
    <property type="component" value="Unassembled WGS sequence"/>
</dbReference>
<proteinExistence type="inferred from homology"/>
<dbReference type="InterPro" id="IPR001921">
    <property type="entry name" value="Ribosomal_eL8_euk"/>
</dbReference>
<accession>A0A1E7FCE9</accession>
<dbReference type="KEGG" id="fcy:FRACYDRAFT_269502"/>
<keyword evidence="7" id="KW-1185">Reference proteome</keyword>
<evidence type="ECO:0000313" key="6">
    <source>
        <dbReference type="EMBL" id="OEU15816.1"/>
    </source>
</evidence>
<feature type="domain" description="Ribosomal protein eL8/eL30/eS12/Gadd45" evidence="5">
    <location>
        <begin position="120"/>
        <end position="202"/>
    </location>
</feature>
<gene>
    <name evidence="6" type="ORF">FRACYDRAFT_269502</name>
</gene>
<protein>
    <recommendedName>
        <fullName evidence="4">60S ribosomal protein L7a</fullName>
    </recommendedName>
</protein>
<organism evidence="6 7">
    <name type="scientific">Fragilariopsis cylindrus CCMP1102</name>
    <dbReference type="NCBI Taxonomy" id="635003"/>
    <lineage>
        <taxon>Eukaryota</taxon>
        <taxon>Sar</taxon>
        <taxon>Stramenopiles</taxon>
        <taxon>Ochrophyta</taxon>
        <taxon>Bacillariophyta</taxon>
        <taxon>Bacillariophyceae</taxon>
        <taxon>Bacillariophycidae</taxon>
        <taxon>Bacillariales</taxon>
        <taxon>Bacillariaceae</taxon>
        <taxon>Fragilariopsis</taxon>
    </lineage>
</organism>
<dbReference type="GO" id="GO:0022625">
    <property type="term" value="C:cytosolic large ribosomal subunit"/>
    <property type="evidence" value="ECO:0007669"/>
    <property type="project" value="UniProtKB-UniRule"/>
</dbReference>
<dbReference type="OrthoDB" id="29563at2759"/>
<dbReference type="InterPro" id="IPR018492">
    <property type="entry name" value="Ribosomal_eL8/Nhp2"/>
</dbReference>
<dbReference type="Pfam" id="PF01248">
    <property type="entry name" value="Ribosomal_L7Ae"/>
    <property type="match status" value="1"/>
</dbReference>
<dbReference type="PANTHER" id="PTHR23105">
    <property type="entry name" value="RIBOSOMAL PROTEIN L7AE FAMILY MEMBER"/>
    <property type="match status" value="1"/>
</dbReference>
<dbReference type="InterPro" id="IPR004038">
    <property type="entry name" value="Ribosomal_eL8/eL30/eS12/Gad45"/>
</dbReference>
<dbReference type="SUPFAM" id="SSF55315">
    <property type="entry name" value="L30e-like"/>
    <property type="match status" value="1"/>
</dbReference>
<comment type="function">
    <text evidence="4">Component of the ribosome.</text>
</comment>
<dbReference type="FunFam" id="3.30.1330.30:FF:000003">
    <property type="entry name" value="60S ribosomal protein L7a"/>
    <property type="match status" value="1"/>
</dbReference>
<evidence type="ECO:0000256" key="2">
    <source>
        <dbReference type="ARBA" id="ARBA00022980"/>
    </source>
</evidence>
<comment type="similarity">
    <text evidence="1 4">Belongs to the eukaryotic ribosomal protein eL8 family.</text>
</comment>
<dbReference type="EMBL" id="KV784359">
    <property type="protein sequence ID" value="OEU15816.1"/>
    <property type="molecule type" value="Genomic_DNA"/>
</dbReference>
<dbReference type="FunCoup" id="A0A1E7FCE9">
    <property type="interactions" value="444"/>
</dbReference>